<dbReference type="AlphaFoldDB" id="A0A9P4QMI2"/>
<comment type="caution">
    <text evidence="1">The sequence shown here is derived from an EMBL/GenBank/DDBJ whole genome shotgun (WGS) entry which is preliminary data.</text>
</comment>
<dbReference type="OrthoDB" id="3740850at2759"/>
<name>A0A9P4QMI2_9PLEO</name>
<evidence type="ECO:0000313" key="2">
    <source>
        <dbReference type="Proteomes" id="UP000799444"/>
    </source>
</evidence>
<protein>
    <submittedName>
        <fullName evidence="1">Uncharacterized protein</fullName>
    </submittedName>
</protein>
<dbReference type="Pfam" id="PF14223">
    <property type="entry name" value="Retrotran_gag_2"/>
    <property type="match status" value="1"/>
</dbReference>
<feature type="non-terminal residue" evidence="1">
    <location>
        <position position="1"/>
    </location>
</feature>
<proteinExistence type="predicted"/>
<evidence type="ECO:0000313" key="1">
    <source>
        <dbReference type="EMBL" id="KAF2727492.1"/>
    </source>
</evidence>
<organism evidence="1 2">
    <name type="scientific">Polyplosphaeria fusca</name>
    <dbReference type="NCBI Taxonomy" id="682080"/>
    <lineage>
        <taxon>Eukaryota</taxon>
        <taxon>Fungi</taxon>
        <taxon>Dikarya</taxon>
        <taxon>Ascomycota</taxon>
        <taxon>Pezizomycotina</taxon>
        <taxon>Dothideomycetes</taxon>
        <taxon>Pleosporomycetidae</taxon>
        <taxon>Pleosporales</taxon>
        <taxon>Tetraplosphaeriaceae</taxon>
        <taxon>Polyplosphaeria</taxon>
    </lineage>
</organism>
<dbReference type="Proteomes" id="UP000799444">
    <property type="component" value="Unassembled WGS sequence"/>
</dbReference>
<sequence>IALRYAGLWPVVPKKTVRPIGTIADPNEAAIEAWDEKDNKALVMILSSVHTDLIMSVAMCDTSPAAWEHRRFDRDTGNTSVLLFRSLTNLRYKDGDDLRVHLDEFH</sequence>
<accession>A0A9P4QMI2</accession>
<keyword evidence="2" id="KW-1185">Reference proteome</keyword>
<reference evidence="1" key="1">
    <citation type="journal article" date="2020" name="Stud. Mycol.">
        <title>101 Dothideomycetes genomes: a test case for predicting lifestyles and emergence of pathogens.</title>
        <authorList>
            <person name="Haridas S."/>
            <person name="Albert R."/>
            <person name="Binder M."/>
            <person name="Bloem J."/>
            <person name="Labutti K."/>
            <person name="Salamov A."/>
            <person name="Andreopoulos B."/>
            <person name="Baker S."/>
            <person name="Barry K."/>
            <person name="Bills G."/>
            <person name="Bluhm B."/>
            <person name="Cannon C."/>
            <person name="Castanera R."/>
            <person name="Culley D."/>
            <person name="Daum C."/>
            <person name="Ezra D."/>
            <person name="Gonzalez J."/>
            <person name="Henrissat B."/>
            <person name="Kuo A."/>
            <person name="Liang C."/>
            <person name="Lipzen A."/>
            <person name="Lutzoni F."/>
            <person name="Magnuson J."/>
            <person name="Mondo S."/>
            <person name="Nolan M."/>
            <person name="Ohm R."/>
            <person name="Pangilinan J."/>
            <person name="Park H.-J."/>
            <person name="Ramirez L."/>
            <person name="Alfaro M."/>
            <person name="Sun H."/>
            <person name="Tritt A."/>
            <person name="Yoshinaga Y."/>
            <person name="Zwiers L.-H."/>
            <person name="Turgeon B."/>
            <person name="Goodwin S."/>
            <person name="Spatafora J."/>
            <person name="Crous P."/>
            <person name="Grigoriev I."/>
        </authorList>
    </citation>
    <scope>NUCLEOTIDE SEQUENCE</scope>
    <source>
        <strain evidence="1">CBS 125425</strain>
    </source>
</reference>
<feature type="non-terminal residue" evidence="1">
    <location>
        <position position="106"/>
    </location>
</feature>
<dbReference type="EMBL" id="ML996329">
    <property type="protein sequence ID" value="KAF2727492.1"/>
    <property type="molecule type" value="Genomic_DNA"/>
</dbReference>
<gene>
    <name evidence="1" type="ORF">EJ04DRAFT_399507</name>
</gene>